<dbReference type="RefSeq" id="WP_242778820.1">
    <property type="nucleotide sequence ID" value="NZ_JALDAY010000024.1"/>
</dbReference>
<proteinExistence type="predicted"/>
<evidence type="ECO:0000256" key="1">
    <source>
        <dbReference type="SAM" id="MobiDB-lite"/>
    </source>
</evidence>
<reference evidence="2" key="1">
    <citation type="submission" date="2022-03" db="EMBL/GenBank/DDBJ databases">
        <title>Streptomyces 7R015 and 7R016 isolated from Barleria lupulina in Thailand.</title>
        <authorList>
            <person name="Kanchanasin P."/>
            <person name="Phongsopitanun W."/>
            <person name="Tanasupawat S."/>
        </authorList>
    </citation>
    <scope>NUCLEOTIDE SEQUENCE</scope>
    <source>
        <strain evidence="2">7R015</strain>
    </source>
</reference>
<protein>
    <submittedName>
        <fullName evidence="2">Uncharacterized protein</fullName>
    </submittedName>
</protein>
<sequence length="258" mass="29150">MGAAALHLAHAHQPAPPKSRKPKRKGGGDGGKFAQYASRIYQDDRANTETRSLLLAIAYVITMVPLDDERSVWKETAKTLGQPRLRHRGSLQELVRGDIPTYEAPGHRYGTDPMDQLCAGPRVRPHPDGPDDWRNKEKLCGARAQDKVIEKDPVTGWHTNRWFCTRHRDHLVRVREQVRAQNEAAPEPIPNKGGLLPCYFDSDWVRVYSWALGWDWKPSASYGYRADDWPVPGRDPNPVVQRARLRLVIGGADLEDDA</sequence>
<dbReference type="EMBL" id="JALDAY010000024">
    <property type="protein sequence ID" value="MCI3279142.1"/>
    <property type="molecule type" value="Genomic_DNA"/>
</dbReference>
<feature type="compositionally biased region" description="Low complexity" evidence="1">
    <location>
        <begin position="1"/>
        <end position="13"/>
    </location>
</feature>
<accession>A0ABS9YPE4</accession>
<evidence type="ECO:0000313" key="3">
    <source>
        <dbReference type="Proteomes" id="UP001165269"/>
    </source>
</evidence>
<name>A0ABS9YPE4_9ACTN</name>
<gene>
    <name evidence="2" type="ORF">MQP27_49570</name>
</gene>
<feature type="region of interest" description="Disordered" evidence="1">
    <location>
        <begin position="1"/>
        <end position="33"/>
    </location>
</feature>
<evidence type="ECO:0000313" key="2">
    <source>
        <dbReference type="EMBL" id="MCI3279142.1"/>
    </source>
</evidence>
<organism evidence="2 3">
    <name type="scientific">Streptomyces cylindrosporus</name>
    <dbReference type="NCBI Taxonomy" id="2927583"/>
    <lineage>
        <taxon>Bacteria</taxon>
        <taxon>Bacillati</taxon>
        <taxon>Actinomycetota</taxon>
        <taxon>Actinomycetes</taxon>
        <taxon>Kitasatosporales</taxon>
        <taxon>Streptomycetaceae</taxon>
        <taxon>Streptomyces</taxon>
    </lineage>
</organism>
<comment type="caution">
    <text evidence="2">The sequence shown here is derived from an EMBL/GenBank/DDBJ whole genome shotgun (WGS) entry which is preliminary data.</text>
</comment>
<dbReference type="Proteomes" id="UP001165269">
    <property type="component" value="Unassembled WGS sequence"/>
</dbReference>
<keyword evidence="3" id="KW-1185">Reference proteome</keyword>